<organism evidence="5 6">
    <name type="scientific">Boothiomyces macroporosus</name>
    <dbReference type="NCBI Taxonomy" id="261099"/>
    <lineage>
        <taxon>Eukaryota</taxon>
        <taxon>Fungi</taxon>
        <taxon>Fungi incertae sedis</taxon>
        <taxon>Chytridiomycota</taxon>
        <taxon>Chytridiomycota incertae sedis</taxon>
        <taxon>Chytridiomycetes</taxon>
        <taxon>Rhizophydiales</taxon>
        <taxon>Terramycetaceae</taxon>
        <taxon>Boothiomyces</taxon>
    </lineage>
</organism>
<comment type="caution">
    <text evidence="5">The sequence shown here is derived from an EMBL/GenBank/DDBJ whole genome shotgun (WGS) entry which is preliminary data.</text>
</comment>
<proteinExistence type="inferred from homology"/>
<keyword evidence="4" id="KW-0408">Iron</keyword>
<dbReference type="PANTHER" id="PTHR20883:SF15">
    <property type="entry name" value="PHYTANOYL-COA DIOXYGENASE DOMAIN-CONTAINING PROTEIN 1"/>
    <property type="match status" value="1"/>
</dbReference>
<gene>
    <name evidence="5" type="ORF">HK103_000131</name>
</gene>
<dbReference type="SUPFAM" id="SSF51197">
    <property type="entry name" value="Clavaminate synthase-like"/>
    <property type="match status" value="1"/>
</dbReference>
<protein>
    <recommendedName>
        <fullName evidence="7">Phytanoyl-CoA dioxygenase</fullName>
    </recommendedName>
</protein>
<dbReference type="Gene3D" id="2.60.120.620">
    <property type="entry name" value="q2cbj1_9rhob like domain"/>
    <property type="match status" value="1"/>
</dbReference>
<comment type="similarity">
    <text evidence="2">Belongs to the PhyH family.</text>
</comment>
<evidence type="ECO:0008006" key="7">
    <source>
        <dbReference type="Google" id="ProtNLM"/>
    </source>
</evidence>
<accession>A0AAD5YBH3</accession>
<reference evidence="5" key="1">
    <citation type="submission" date="2020-05" db="EMBL/GenBank/DDBJ databases">
        <title>Phylogenomic resolution of chytrid fungi.</title>
        <authorList>
            <person name="Stajich J.E."/>
            <person name="Amses K."/>
            <person name="Simmons R."/>
            <person name="Seto K."/>
            <person name="Myers J."/>
            <person name="Bonds A."/>
            <person name="Quandt C.A."/>
            <person name="Barry K."/>
            <person name="Liu P."/>
            <person name="Grigoriev I."/>
            <person name="Longcore J.E."/>
            <person name="James T.Y."/>
        </authorList>
    </citation>
    <scope>NUCLEOTIDE SEQUENCE</scope>
    <source>
        <strain evidence="5">PLAUS21</strain>
    </source>
</reference>
<evidence type="ECO:0000256" key="1">
    <source>
        <dbReference type="ARBA" id="ARBA00001962"/>
    </source>
</evidence>
<evidence type="ECO:0000313" key="6">
    <source>
        <dbReference type="Proteomes" id="UP001210925"/>
    </source>
</evidence>
<dbReference type="AlphaFoldDB" id="A0AAD5YBH3"/>
<dbReference type="EMBL" id="JADGKB010000001">
    <property type="protein sequence ID" value="KAJ3262602.1"/>
    <property type="molecule type" value="Genomic_DNA"/>
</dbReference>
<evidence type="ECO:0000256" key="2">
    <source>
        <dbReference type="ARBA" id="ARBA00005830"/>
    </source>
</evidence>
<comment type="cofactor">
    <cofactor evidence="1">
        <name>Fe cation</name>
        <dbReference type="ChEBI" id="CHEBI:24875"/>
    </cofactor>
</comment>
<dbReference type="Pfam" id="PF05721">
    <property type="entry name" value="PhyH"/>
    <property type="match status" value="1"/>
</dbReference>
<dbReference type="Proteomes" id="UP001210925">
    <property type="component" value="Unassembled WGS sequence"/>
</dbReference>
<sequence length="243" mass="27602">MDLKEHPLVKFTTGDKEHVGNEYFLESGDKIRYFLETDALDENNNLKYGKERAINKIGHALHELNPVFKKFTMNKNLAEIAESLEFKDPRVLQSMLIFKQPSIGGIVPAHVDSTFLYTDPPSCKGLWFALEDCTLDNGCMWFAPGSHKKYPLQKRFVRDGNSATKAVYLEDKSNEPSDDEYVAAPVTAGSLVLIHGLVHHKSGANKSDKSRWIYTFHMIEGEYPYPSDNWLLPTPAMPFSKLF</sequence>
<evidence type="ECO:0000256" key="3">
    <source>
        <dbReference type="ARBA" id="ARBA00022723"/>
    </source>
</evidence>
<keyword evidence="6" id="KW-1185">Reference proteome</keyword>
<evidence type="ECO:0000313" key="5">
    <source>
        <dbReference type="EMBL" id="KAJ3262602.1"/>
    </source>
</evidence>
<name>A0AAD5YBH3_9FUNG</name>
<dbReference type="GO" id="GO:0046872">
    <property type="term" value="F:metal ion binding"/>
    <property type="evidence" value="ECO:0007669"/>
    <property type="project" value="UniProtKB-KW"/>
</dbReference>
<dbReference type="InterPro" id="IPR008775">
    <property type="entry name" value="Phytyl_CoA_dOase-like"/>
</dbReference>
<keyword evidence="3" id="KW-0479">Metal-binding</keyword>
<dbReference type="PANTHER" id="PTHR20883">
    <property type="entry name" value="PHYTANOYL-COA DIOXYGENASE DOMAIN CONTAINING 1"/>
    <property type="match status" value="1"/>
</dbReference>
<evidence type="ECO:0000256" key="4">
    <source>
        <dbReference type="ARBA" id="ARBA00023004"/>
    </source>
</evidence>